<feature type="compositionally biased region" description="Polar residues" evidence="1">
    <location>
        <begin position="59"/>
        <end position="69"/>
    </location>
</feature>
<gene>
    <name evidence="2" type="ORF">Tther_02601</name>
</gene>
<dbReference type="AlphaFoldDB" id="A0A554WP13"/>
<reference evidence="2 3" key="1">
    <citation type="submission" date="2019-07" db="EMBL/GenBank/DDBJ databases">
        <title>Tepidimonas thermarum AA-1 draft genome.</title>
        <authorList>
            <person name="Da Costa M.S."/>
            <person name="Froufe H.J.C."/>
            <person name="Egas C."/>
            <person name="Albuquerque L."/>
        </authorList>
    </citation>
    <scope>NUCLEOTIDE SEQUENCE [LARGE SCALE GENOMIC DNA]</scope>
    <source>
        <strain evidence="2 3">AA-1</strain>
    </source>
</reference>
<evidence type="ECO:0000313" key="2">
    <source>
        <dbReference type="EMBL" id="TSE25321.1"/>
    </source>
</evidence>
<dbReference type="Proteomes" id="UP000318542">
    <property type="component" value="Unassembled WGS sequence"/>
</dbReference>
<proteinExistence type="predicted"/>
<protein>
    <submittedName>
        <fullName evidence="2">Uncharacterized protein</fullName>
    </submittedName>
</protein>
<comment type="caution">
    <text evidence="2">The sequence shown here is derived from an EMBL/GenBank/DDBJ whole genome shotgun (WGS) entry which is preliminary data.</text>
</comment>
<feature type="region of interest" description="Disordered" evidence="1">
    <location>
        <begin position="52"/>
        <end position="80"/>
    </location>
</feature>
<organism evidence="2 3">
    <name type="scientific">Tepidimonas thermarum</name>
    <dbReference type="NCBI Taxonomy" id="335431"/>
    <lineage>
        <taxon>Bacteria</taxon>
        <taxon>Pseudomonadati</taxon>
        <taxon>Pseudomonadota</taxon>
        <taxon>Betaproteobacteria</taxon>
        <taxon>Burkholderiales</taxon>
        <taxon>Tepidimonas</taxon>
    </lineage>
</organism>
<dbReference type="RefSeq" id="WP_143904578.1">
    <property type="nucleotide sequence ID" value="NZ_VJOL01000115.1"/>
</dbReference>
<sequence>MKLLITRAAVIAADGGVRAFVPGLTVEVDAATAQQILAQQAGVAVELAQALPAQAEPVSPTQTSATANQPRRRKSADAET</sequence>
<dbReference type="EMBL" id="VJOL01000115">
    <property type="protein sequence ID" value="TSE25321.1"/>
    <property type="molecule type" value="Genomic_DNA"/>
</dbReference>
<accession>A0A554WP13</accession>
<keyword evidence="3" id="KW-1185">Reference proteome</keyword>
<evidence type="ECO:0000313" key="3">
    <source>
        <dbReference type="Proteomes" id="UP000318542"/>
    </source>
</evidence>
<evidence type="ECO:0000256" key="1">
    <source>
        <dbReference type="SAM" id="MobiDB-lite"/>
    </source>
</evidence>
<name>A0A554WP13_9BURK</name>
<dbReference type="OrthoDB" id="9155568at2"/>